<evidence type="ECO:0000313" key="4">
    <source>
        <dbReference type="EMBL" id="AXK36826.1"/>
    </source>
</evidence>
<dbReference type="CDD" id="cd06418">
    <property type="entry name" value="GH25_BacA-like"/>
    <property type="match status" value="1"/>
</dbReference>
<dbReference type="SUPFAM" id="SSF51445">
    <property type="entry name" value="(Trans)glycosidases"/>
    <property type="match status" value="1"/>
</dbReference>
<dbReference type="RefSeq" id="WP_208884015.1">
    <property type="nucleotide sequence ID" value="NZ_CP031320.1"/>
</dbReference>
<dbReference type="Proteomes" id="UP000254425">
    <property type="component" value="Chromosome"/>
</dbReference>
<keyword evidence="5" id="KW-1185">Reference proteome</keyword>
<evidence type="ECO:0000313" key="5">
    <source>
        <dbReference type="Proteomes" id="UP000254425"/>
    </source>
</evidence>
<proteinExistence type="predicted"/>
<feature type="region of interest" description="Disordered" evidence="1">
    <location>
        <begin position="27"/>
        <end position="112"/>
    </location>
</feature>
<gene>
    <name evidence="4" type="ORF">DVA86_34075</name>
</gene>
<dbReference type="AlphaFoldDB" id="A0A345XYW0"/>
<dbReference type="EMBL" id="CP031320">
    <property type="protein sequence ID" value="AXK36826.1"/>
    <property type="molecule type" value="Genomic_DNA"/>
</dbReference>
<dbReference type="Pfam" id="PF08924">
    <property type="entry name" value="Rv2525c_GlyHyd-like"/>
    <property type="match status" value="1"/>
</dbReference>
<evidence type="ECO:0000256" key="2">
    <source>
        <dbReference type="SAM" id="SignalP"/>
    </source>
</evidence>
<organism evidence="4 5">
    <name type="scientific">Streptomyces armeniacus</name>
    <dbReference type="NCBI Taxonomy" id="83291"/>
    <lineage>
        <taxon>Bacteria</taxon>
        <taxon>Bacillati</taxon>
        <taxon>Actinomycetota</taxon>
        <taxon>Actinomycetes</taxon>
        <taxon>Kitasatosporales</taxon>
        <taxon>Streptomycetaceae</taxon>
        <taxon>Streptomyces</taxon>
    </lineage>
</organism>
<dbReference type="KEGG" id="sarm:DVA86_34075"/>
<name>A0A345XYW0_9ACTN</name>
<keyword evidence="2" id="KW-0732">Signal</keyword>
<evidence type="ECO:0000259" key="3">
    <source>
        <dbReference type="Pfam" id="PF08924"/>
    </source>
</evidence>
<feature type="compositionally biased region" description="Acidic residues" evidence="1">
    <location>
        <begin position="79"/>
        <end position="89"/>
    </location>
</feature>
<feature type="domain" description="Rv2525c-like glycoside hydrolase-like" evidence="3">
    <location>
        <begin position="132"/>
        <end position="341"/>
    </location>
</feature>
<evidence type="ECO:0000256" key="1">
    <source>
        <dbReference type="SAM" id="MobiDB-lite"/>
    </source>
</evidence>
<dbReference type="Gene3D" id="3.20.20.80">
    <property type="entry name" value="Glycosidases"/>
    <property type="match status" value="1"/>
</dbReference>
<sequence>MVRRTIVWVAALASLLAGLFTGTGTSATAAGADRPDPQPSLLPAPAEPSAYPQGAEAEPEPGLTEPGSADAADATDGAQGDDPDAEIDPSEINPSDAVDTNAANNPTASGARVFQGEGFDTCLTPPLDTMRAWTASPYRAVGVYIGGRGRACPNQPNLDRDWVRGVTGLGWRLLPLYVGSQSPCVHSERKRRYAIDAGRAWQQGVREGRDAVARARELGMAANSAIYLDMEAYDQRDAKCGRTTLKFVRGWNREVRRLDYVPGFYSSAISGISHLERVRSAGERDLPAAIWFARWRVGPNLHGEPALAPGAWQPHRRIHQYEGNVKQTFGGRTLQIDKNVVDAPVAVVR</sequence>
<dbReference type="InterPro" id="IPR017853">
    <property type="entry name" value="GH"/>
</dbReference>
<feature type="compositionally biased region" description="Low complexity" evidence="1">
    <location>
        <begin position="67"/>
        <end position="78"/>
    </location>
</feature>
<reference evidence="4 5" key="1">
    <citation type="submission" date="2018-07" db="EMBL/GenBank/DDBJ databases">
        <title>Draft genome of the type strain Streptomyces armeniacus ATCC 15676.</title>
        <authorList>
            <person name="Labana P."/>
            <person name="Gosse J.T."/>
            <person name="Boddy C.N."/>
        </authorList>
    </citation>
    <scope>NUCLEOTIDE SEQUENCE [LARGE SCALE GENOMIC DNA]</scope>
    <source>
        <strain evidence="4 5">ATCC 15676</strain>
    </source>
</reference>
<feature type="chain" id="PRO_5016725476" evidence="2">
    <location>
        <begin position="30"/>
        <end position="349"/>
    </location>
</feature>
<feature type="compositionally biased region" description="Pro residues" evidence="1">
    <location>
        <begin position="37"/>
        <end position="46"/>
    </location>
</feature>
<accession>A0A345XYW0</accession>
<protein>
    <submittedName>
        <fullName evidence="4">DUF1906 domain-containing protein</fullName>
    </submittedName>
</protein>
<dbReference type="InterPro" id="IPR015020">
    <property type="entry name" value="Rv2525c-like_Glyco_Hydro-like"/>
</dbReference>
<feature type="signal peptide" evidence="2">
    <location>
        <begin position="1"/>
        <end position="29"/>
    </location>
</feature>